<evidence type="ECO:0000256" key="3">
    <source>
        <dbReference type="ARBA" id="ARBA00023163"/>
    </source>
</evidence>
<sequence length="182" mass="20948">MSVKKKESYKWFAIRVTYGRETKLKAYLDTIKTESFVPLKLTEIIRKGKTKKELLPAIRNLIFIHTNRPTLDTLKKELESSIPIRYMIDKARKMPIIVPDDQMKHFIAISSTQDEQTLFLTHIAPVLRNGTRVRVTNGIFKGVEGTIVRIKRDRRIMVNIDGVVAVVSAHIHPSLLEKIDTL</sequence>
<organism evidence="5">
    <name type="scientific">uncultured Dysgonomonas sp</name>
    <dbReference type="NCBI Taxonomy" id="206096"/>
    <lineage>
        <taxon>Bacteria</taxon>
        <taxon>Pseudomonadati</taxon>
        <taxon>Bacteroidota</taxon>
        <taxon>Bacteroidia</taxon>
        <taxon>Bacteroidales</taxon>
        <taxon>Dysgonomonadaceae</taxon>
        <taxon>Dysgonomonas</taxon>
        <taxon>environmental samples</taxon>
    </lineage>
</organism>
<dbReference type="RefSeq" id="WP_296944803.1">
    <property type="nucleotide sequence ID" value="NZ_LT599032.1"/>
</dbReference>
<reference evidence="5" key="1">
    <citation type="submission" date="2016-04" db="EMBL/GenBank/DDBJ databases">
        <authorList>
            <person name="Evans L.H."/>
            <person name="Alamgir A."/>
            <person name="Owens N."/>
            <person name="Weber N.D."/>
            <person name="Virtaneva K."/>
            <person name="Barbian K."/>
            <person name="Babar A."/>
            <person name="Rosenke K."/>
        </authorList>
    </citation>
    <scope>NUCLEOTIDE SEQUENCE</scope>
    <source>
        <strain evidence="5">86-1</strain>
    </source>
</reference>
<dbReference type="InterPro" id="IPR043425">
    <property type="entry name" value="NusG-like"/>
</dbReference>
<dbReference type="GO" id="GO:0031564">
    <property type="term" value="P:transcription antitermination"/>
    <property type="evidence" value="ECO:0007669"/>
    <property type="project" value="UniProtKB-KW"/>
</dbReference>
<dbReference type="PANTHER" id="PTHR30265">
    <property type="entry name" value="RHO-INTERACTING TRANSCRIPTION TERMINATION FACTOR NUSG"/>
    <property type="match status" value="1"/>
</dbReference>
<name>A0A212K790_9BACT</name>
<dbReference type="SUPFAM" id="SSF50104">
    <property type="entry name" value="Translation proteins SH3-like domain"/>
    <property type="match status" value="1"/>
</dbReference>
<evidence type="ECO:0000259" key="4">
    <source>
        <dbReference type="SMART" id="SM00739"/>
    </source>
</evidence>
<dbReference type="SUPFAM" id="SSF82679">
    <property type="entry name" value="N-utilization substance G protein NusG, N-terminal domain"/>
    <property type="match status" value="1"/>
</dbReference>
<keyword evidence="2" id="KW-0805">Transcription regulation</keyword>
<dbReference type="Pfam" id="PF02357">
    <property type="entry name" value="NusG"/>
    <property type="match status" value="1"/>
</dbReference>
<dbReference type="AlphaFoldDB" id="A0A212K790"/>
<dbReference type="Gene3D" id="3.30.70.940">
    <property type="entry name" value="NusG, N-terminal domain"/>
    <property type="match status" value="1"/>
</dbReference>
<evidence type="ECO:0000313" key="5">
    <source>
        <dbReference type="EMBL" id="SBW07584.1"/>
    </source>
</evidence>
<dbReference type="InterPro" id="IPR006645">
    <property type="entry name" value="NGN-like_dom"/>
</dbReference>
<evidence type="ECO:0000256" key="1">
    <source>
        <dbReference type="ARBA" id="ARBA00022814"/>
    </source>
</evidence>
<dbReference type="InterPro" id="IPR008991">
    <property type="entry name" value="Translation_prot_SH3-like_sf"/>
</dbReference>
<dbReference type="EMBL" id="FLUM01000003">
    <property type="protein sequence ID" value="SBW07584.1"/>
    <property type="molecule type" value="Genomic_DNA"/>
</dbReference>
<dbReference type="NCBIfam" id="NF033644">
    <property type="entry name" value="antiterm_UpxY"/>
    <property type="match status" value="1"/>
</dbReference>
<dbReference type="PANTHER" id="PTHR30265:SF4">
    <property type="entry name" value="KOW MOTIF FAMILY PROTEIN, EXPRESSED"/>
    <property type="match status" value="1"/>
</dbReference>
<dbReference type="InterPro" id="IPR036735">
    <property type="entry name" value="NGN_dom_sf"/>
</dbReference>
<proteinExistence type="predicted"/>
<feature type="domain" description="KOW" evidence="4">
    <location>
        <begin position="126"/>
        <end position="153"/>
    </location>
</feature>
<gene>
    <name evidence="5" type="ORF">KL86DYS1_31705</name>
</gene>
<evidence type="ECO:0000256" key="2">
    <source>
        <dbReference type="ARBA" id="ARBA00023015"/>
    </source>
</evidence>
<accession>A0A212K790</accession>
<protein>
    <recommendedName>
        <fullName evidence="4">KOW domain-containing protein</fullName>
    </recommendedName>
</protein>
<dbReference type="SMART" id="SM00739">
    <property type="entry name" value="KOW"/>
    <property type="match status" value="1"/>
</dbReference>
<dbReference type="GO" id="GO:0006354">
    <property type="term" value="P:DNA-templated transcription elongation"/>
    <property type="evidence" value="ECO:0007669"/>
    <property type="project" value="InterPro"/>
</dbReference>
<keyword evidence="1" id="KW-0889">Transcription antitermination</keyword>
<keyword evidence="3" id="KW-0804">Transcription</keyword>
<dbReference type="CDD" id="cd09895">
    <property type="entry name" value="NGN_SP_UpxY"/>
    <property type="match status" value="1"/>
</dbReference>
<dbReference type="InterPro" id="IPR005824">
    <property type="entry name" value="KOW"/>
</dbReference>